<dbReference type="RefSeq" id="YP_009215923.1">
    <property type="nucleotide sequence ID" value="NC_028982.1"/>
</dbReference>
<dbReference type="KEGG" id="vg:26642265"/>
<organism evidence="2 3">
    <name type="scientific">Bacillus phage JL</name>
    <dbReference type="NCBI Taxonomy" id="1296655"/>
    <lineage>
        <taxon>Viruses</taxon>
        <taxon>Duplodnaviria</taxon>
        <taxon>Heunggongvirae</taxon>
        <taxon>Uroviricota</taxon>
        <taxon>Caudoviricetes</taxon>
        <taxon>Herelleviridae</taxon>
        <taxon>Spounavirinae</taxon>
        <taxon>Siminovitchvirus</taxon>
        <taxon>Siminovitchvirus JL</taxon>
    </lineage>
</organism>
<dbReference type="Proteomes" id="UP000015092">
    <property type="component" value="Segment"/>
</dbReference>
<name>S5MAL5_9CAUD</name>
<sequence>MNGGNVVMSFFGNIDSKLLEALQESTCFGIAHDESVPECQKCDVRGQCKARMEGANIPTPRKKEKKVVVETPKETKATTKPATKSDKPAPKKPTSTPAKPKAEAKKKDPVQYSADMPDFKPMSFEALKDLASERNVEWKDYANDSITRMRLIMNLKKSYQ</sequence>
<protein>
    <submittedName>
        <fullName evidence="2">Regulation and/or late gene expression</fullName>
    </submittedName>
</protein>
<dbReference type="OrthoDB" id="26641at10239"/>
<feature type="compositionally biased region" description="Basic and acidic residues" evidence="1">
    <location>
        <begin position="100"/>
        <end position="109"/>
    </location>
</feature>
<accession>S5MAL5</accession>
<feature type="region of interest" description="Disordered" evidence="1">
    <location>
        <begin position="51"/>
        <end position="117"/>
    </location>
</feature>
<proteinExistence type="predicted"/>
<evidence type="ECO:0000256" key="1">
    <source>
        <dbReference type="SAM" id="MobiDB-lite"/>
    </source>
</evidence>
<evidence type="ECO:0000313" key="2">
    <source>
        <dbReference type="EMBL" id="AGR46819.1"/>
    </source>
</evidence>
<evidence type="ECO:0000313" key="3">
    <source>
        <dbReference type="Proteomes" id="UP000015092"/>
    </source>
</evidence>
<dbReference type="GeneID" id="26642265"/>
<reference evidence="2 3" key="1">
    <citation type="journal article" date="2014" name="Genome Announc.">
        <title>Genome Sequences of Three Novel Bacillus cereus Bacteriophages.</title>
        <authorList>
            <person name="Grose J.H."/>
            <person name="Jensen J.D."/>
            <person name="Merrill B.D."/>
            <person name="Fisher J.N."/>
            <person name="Burnett S.H."/>
            <person name="Breakwell D.P."/>
        </authorList>
    </citation>
    <scope>NUCLEOTIDE SEQUENCE [LARGE SCALE GENOMIC DNA]</scope>
</reference>
<keyword evidence="3" id="KW-1185">Reference proteome</keyword>
<feature type="compositionally biased region" description="Basic and acidic residues" evidence="1">
    <location>
        <begin position="66"/>
        <end position="89"/>
    </location>
</feature>
<dbReference type="EMBL" id="KC595512">
    <property type="protein sequence ID" value="AGR46819.1"/>
    <property type="molecule type" value="Genomic_DNA"/>
</dbReference>
<gene>
    <name evidence="2" type="ORF">JL_147</name>
</gene>